<evidence type="ECO:0000256" key="1">
    <source>
        <dbReference type="ARBA" id="ARBA00008857"/>
    </source>
</evidence>
<dbReference type="InterPro" id="IPR013762">
    <property type="entry name" value="Integrase-like_cat_sf"/>
</dbReference>
<name>A0ABT8TVH9_9ACTN</name>
<evidence type="ECO:0000256" key="2">
    <source>
        <dbReference type="ARBA" id="ARBA00023125"/>
    </source>
</evidence>
<sequence>MAHVTKAPNGKGWECRWSYDEPDPANPGETRRKFQKQRFTRKLDAEAKRREIDDRKAQGLAVDHNAGKETVEAWANRWFVDYERTVSPNTARKCRGLLDATVVPRLGHRRIRDLGPSDVAEWLRYIEDNRLGRGGQPISPATIKHHYLVLSNVLQYAAQNRAISQNPAKGVRLPTNKSRGRAAHEYVFLTPRQVSELAAEFVYPYDLLVTFLAFTGLRVGECAGLNMADVDLAARRVHVRRTRAKVKGGWETGTPKSDKTRTAPLPRALARDLAGYVQQHPHADDPQAPFWPGRSITGRSRYGNTSAIDYDQPWSPGPFFRNIFKPTVRATPGIPDALRQHDLRHTFASICASNGIPAAQVAAWMGHGNEVVTRTIYTHLFAEDTATHEAALDAAFGRRAGDNVVPIIKGA</sequence>
<dbReference type="PANTHER" id="PTHR30349">
    <property type="entry name" value="PHAGE INTEGRASE-RELATED"/>
    <property type="match status" value="1"/>
</dbReference>
<dbReference type="CDD" id="cd01189">
    <property type="entry name" value="INT_ICEBs1_C_like"/>
    <property type="match status" value="1"/>
</dbReference>
<gene>
    <name evidence="8" type="ORF">QWJ41_19765</name>
</gene>
<feature type="domain" description="Core-binding (CB)" evidence="7">
    <location>
        <begin position="69"/>
        <end position="158"/>
    </location>
</feature>
<dbReference type="InterPro" id="IPR050090">
    <property type="entry name" value="Tyrosine_recombinase_XerCD"/>
</dbReference>
<dbReference type="Pfam" id="PF00589">
    <property type="entry name" value="Phage_integrase"/>
    <property type="match status" value="1"/>
</dbReference>
<evidence type="ECO:0000259" key="7">
    <source>
        <dbReference type="PROSITE" id="PS51900"/>
    </source>
</evidence>
<dbReference type="InterPro" id="IPR002104">
    <property type="entry name" value="Integrase_catalytic"/>
</dbReference>
<accession>A0ABT8TVH9</accession>
<comment type="similarity">
    <text evidence="1">Belongs to the 'phage' integrase family.</text>
</comment>
<dbReference type="Proteomes" id="UP001168363">
    <property type="component" value="Unassembled WGS sequence"/>
</dbReference>
<dbReference type="EMBL" id="JAULSC010000034">
    <property type="protein sequence ID" value="MDO3397970.1"/>
    <property type="molecule type" value="Genomic_DNA"/>
</dbReference>
<dbReference type="InterPro" id="IPR011010">
    <property type="entry name" value="DNA_brk_join_enz"/>
</dbReference>
<evidence type="ECO:0000313" key="9">
    <source>
        <dbReference type="Proteomes" id="UP001168363"/>
    </source>
</evidence>
<evidence type="ECO:0000256" key="5">
    <source>
        <dbReference type="SAM" id="MobiDB-lite"/>
    </source>
</evidence>
<dbReference type="PROSITE" id="PS51900">
    <property type="entry name" value="CB"/>
    <property type="match status" value="1"/>
</dbReference>
<dbReference type="Gene3D" id="1.10.443.10">
    <property type="entry name" value="Intergrase catalytic core"/>
    <property type="match status" value="1"/>
</dbReference>
<dbReference type="SUPFAM" id="SSF56349">
    <property type="entry name" value="DNA breaking-rejoining enzymes"/>
    <property type="match status" value="1"/>
</dbReference>
<feature type="region of interest" description="Disordered" evidence="5">
    <location>
        <begin position="1"/>
        <end position="40"/>
    </location>
</feature>
<evidence type="ECO:0000256" key="4">
    <source>
        <dbReference type="PROSITE-ProRule" id="PRU01248"/>
    </source>
</evidence>
<keyword evidence="2 4" id="KW-0238">DNA-binding</keyword>
<evidence type="ECO:0000313" key="8">
    <source>
        <dbReference type="EMBL" id="MDO3397970.1"/>
    </source>
</evidence>
<evidence type="ECO:0000259" key="6">
    <source>
        <dbReference type="PROSITE" id="PS51898"/>
    </source>
</evidence>
<dbReference type="InterPro" id="IPR010998">
    <property type="entry name" value="Integrase_recombinase_N"/>
</dbReference>
<feature type="domain" description="Tyr recombinase" evidence="6">
    <location>
        <begin position="184"/>
        <end position="390"/>
    </location>
</feature>
<protein>
    <submittedName>
        <fullName evidence="8">Tyrosine-type recombinase/integrase</fullName>
    </submittedName>
</protein>
<dbReference type="PROSITE" id="PS51898">
    <property type="entry name" value="TYR_RECOMBINASE"/>
    <property type="match status" value="1"/>
</dbReference>
<evidence type="ECO:0000256" key="3">
    <source>
        <dbReference type="ARBA" id="ARBA00023172"/>
    </source>
</evidence>
<dbReference type="InterPro" id="IPR053876">
    <property type="entry name" value="Phage_int_M"/>
</dbReference>
<proteinExistence type="inferred from homology"/>
<dbReference type="Pfam" id="PF22022">
    <property type="entry name" value="Phage_int_M"/>
    <property type="match status" value="1"/>
</dbReference>
<comment type="caution">
    <text evidence="8">The sequence shown here is derived from an EMBL/GenBank/DDBJ whole genome shotgun (WGS) entry which is preliminary data.</text>
</comment>
<dbReference type="InterPro" id="IPR044068">
    <property type="entry name" value="CB"/>
</dbReference>
<reference evidence="8" key="1">
    <citation type="submission" date="2023-06" db="EMBL/GenBank/DDBJ databases">
        <title>Genome sequence of Nocardioides sp. SOB44.</title>
        <authorList>
            <person name="Zhang G."/>
        </authorList>
    </citation>
    <scope>NUCLEOTIDE SEQUENCE</scope>
    <source>
        <strain evidence="8">SOB44</strain>
    </source>
</reference>
<dbReference type="PANTHER" id="PTHR30349:SF64">
    <property type="entry name" value="PROPHAGE INTEGRASE INTD-RELATED"/>
    <property type="match status" value="1"/>
</dbReference>
<keyword evidence="3" id="KW-0233">DNA recombination</keyword>
<dbReference type="Gene3D" id="1.10.150.130">
    <property type="match status" value="1"/>
</dbReference>
<organism evidence="8 9">
    <name type="scientific">Nocardioides cremeus</name>
    <dbReference type="NCBI Taxonomy" id="3058044"/>
    <lineage>
        <taxon>Bacteria</taxon>
        <taxon>Bacillati</taxon>
        <taxon>Actinomycetota</taxon>
        <taxon>Actinomycetes</taxon>
        <taxon>Propionibacteriales</taxon>
        <taxon>Nocardioidaceae</taxon>
        <taxon>Nocardioides</taxon>
    </lineage>
</organism>
<keyword evidence="9" id="KW-1185">Reference proteome</keyword>
<dbReference type="RefSeq" id="WP_302710176.1">
    <property type="nucleotide sequence ID" value="NZ_JAULSC010000034.1"/>
</dbReference>